<feature type="domain" description="DUF7768" evidence="1">
    <location>
        <begin position="3"/>
        <end position="106"/>
    </location>
</feature>
<reference evidence="3" key="1">
    <citation type="journal article" date="2019" name="Int. J. Syst. Evol. Microbiol.">
        <title>The Global Catalogue of Microorganisms (GCM) 10K type strain sequencing project: providing services to taxonomists for standard genome sequencing and annotation.</title>
        <authorList>
            <consortium name="The Broad Institute Genomics Platform"/>
            <consortium name="The Broad Institute Genome Sequencing Center for Infectious Disease"/>
            <person name="Wu L."/>
            <person name="Ma J."/>
        </authorList>
    </citation>
    <scope>NUCLEOTIDE SEQUENCE [LARGE SCALE GENOMIC DNA]</scope>
    <source>
        <strain evidence="3">JCM 13595</strain>
    </source>
</reference>
<sequence>MSKLVIVESPFAAPTAALQQRHKEYARAALADALSRGEAPFASHLLYTQPGVLDDDVPEERAQGIAAEFAWMQRADYSVVYQDLGISGGMRQGIGAAYRVGLEVVYRSIEGWKK</sequence>
<dbReference type="InterPro" id="IPR056670">
    <property type="entry name" value="DUF7768"/>
</dbReference>
<dbReference type="RefSeq" id="WP_343958439.1">
    <property type="nucleotide sequence ID" value="NZ_BAAAMN010000046.1"/>
</dbReference>
<evidence type="ECO:0000313" key="3">
    <source>
        <dbReference type="Proteomes" id="UP001501461"/>
    </source>
</evidence>
<proteinExistence type="predicted"/>
<evidence type="ECO:0000259" key="1">
    <source>
        <dbReference type="Pfam" id="PF24963"/>
    </source>
</evidence>
<keyword evidence="3" id="KW-1185">Reference proteome</keyword>
<gene>
    <name evidence="2" type="ORF">GCM10009720_21300</name>
</gene>
<protein>
    <recommendedName>
        <fullName evidence="1">DUF7768 domain-containing protein</fullName>
    </recommendedName>
</protein>
<comment type="caution">
    <text evidence="2">The sequence shown here is derived from an EMBL/GenBank/DDBJ whole genome shotgun (WGS) entry which is preliminary data.</text>
</comment>
<organism evidence="2 3">
    <name type="scientific">Yaniella flava</name>
    <dbReference type="NCBI Taxonomy" id="287930"/>
    <lineage>
        <taxon>Bacteria</taxon>
        <taxon>Bacillati</taxon>
        <taxon>Actinomycetota</taxon>
        <taxon>Actinomycetes</taxon>
        <taxon>Micrococcales</taxon>
        <taxon>Micrococcaceae</taxon>
        <taxon>Yaniella</taxon>
    </lineage>
</organism>
<name>A0ABP5G8A4_9MICC</name>
<dbReference type="EMBL" id="BAAAMN010000046">
    <property type="protein sequence ID" value="GAA2040615.1"/>
    <property type="molecule type" value="Genomic_DNA"/>
</dbReference>
<accession>A0ABP5G8A4</accession>
<dbReference type="Pfam" id="PF24963">
    <property type="entry name" value="DUF7768"/>
    <property type="match status" value="1"/>
</dbReference>
<dbReference type="Proteomes" id="UP001501461">
    <property type="component" value="Unassembled WGS sequence"/>
</dbReference>
<evidence type="ECO:0000313" key="2">
    <source>
        <dbReference type="EMBL" id="GAA2040615.1"/>
    </source>
</evidence>